<gene>
    <name evidence="1" type="ORF">NVS89_22125</name>
</gene>
<organism evidence="1 2">
    <name type="scientific">Ancylobacter mangrovi</name>
    <dbReference type="NCBI Taxonomy" id="2972472"/>
    <lineage>
        <taxon>Bacteria</taxon>
        <taxon>Pseudomonadati</taxon>
        <taxon>Pseudomonadota</taxon>
        <taxon>Alphaproteobacteria</taxon>
        <taxon>Hyphomicrobiales</taxon>
        <taxon>Xanthobacteraceae</taxon>
        <taxon>Ancylobacter</taxon>
    </lineage>
</organism>
<name>A0A9X2PIL9_9HYPH</name>
<protein>
    <submittedName>
        <fullName evidence="1">Uncharacterized protein</fullName>
    </submittedName>
</protein>
<dbReference type="RefSeq" id="WP_258734943.1">
    <property type="nucleotide sequence ID" value="NZ_JANTHZ010000014.1"/>
</dbReference>
<accession>A0A9X2PIL9</accession>
<evidence type="ECO:0000313" key="2">
    <source>
        <dbReference type="Proteomes" id="UP001151088"/>
    </source>
</evidence>
<comment type="caution">
    <text evidence="1">The sequence shown here is derived from an EMBL/GenBank/DDBJ whole genome shotgun (WGS) entry which is preliminary data.</text>
</comment>
<dbReference type="Proteomes" id="UP001151088">
    <property type="component" value="Unassembled WGS sequence"/>
</dbReference>
<dbReference type="EMBL" id="JANTHZ010000014">
    <property type="protein sequence ID" value="MCS0497791.1"/>
    <property type="molecule type" value="Genomic_DNA"/>
</dbReference>
<dbReference type="AlphaFoldDB" id="A0A9X2PIL9"/>
<sequence length="61" mass="6538">MASNDITLRIPEIGIARGDLVPFSMDQIGPTEQAGGPQLLITSESDEAGAFSLRHVRPTFI</sequence>
<reference evidence="1" key="1">
    <citation type="submission" date="2022-08" db="EMBL/GenBank/DDBJ databases">
        <authorList>
            <person name="Li F."/>
        </authorList>
    </citation>
    <scope>NUCLEOTIDE SEQUENCE</scope>
    <source>
        <strain evidence="1">MQZ15Z-1</strain>
    </source>
</reference>
<evidence type="ECO:0000313" key="1">
    <source>
        <dbReference type="EMBL" id="MCS0497791.1"/>
    </source>
</evidence>
<proteinExistence type="predicted"/>
<keyword evidence="2" id="KW-1185">Reference proteome</keyword>